<comment type="similarity">
    <text evidence="19">Belongs to the protein kinase superfamily.</text>
</comment>
<dbReference type="Gene3D" id="1.10.510.10">
    <property type="entry name" value="Transferase(Phosphotransferase) domain 1"/>
    <property type="match status" value="1"/>
</dbReference>
<keyword evidence="4" id="KW-0245">EGF-like domain</keyword>
<keyword evidence="23" id="KW-1185">Reference proteome</keyword>
<evidence type="ECO:0000256" key="7">
    <source>
        <dbReference type="ARBA" id="ARBA00022729"/>
    </source>
</evidence>
<evidence type="ECO:0000256" key="20">
    <source>
        <dbReference type="SAM" id="Phobius"/>
    </source>
</evidence>
<feature type="transmembrane region" description="Helical" evidence="20">
    <location>
        <begin position="12"/>
        <end position="35"/>
    </location>
</feature>
<dbReference type="OMA" id="PMRDIVQ"/>
<keyword evidence="3 19" id="KW-0723">Serine/threonine-protein kinase</keyword>
<dbReference type="SUPFAM" id="SSF56112">
    <property type="entry name" value="Protein kinase-like (PK-like)"/>
    <property type="match status" value="1"/>
</dbReference>
<dbReference type="FunFam" id="3.30.200.20:FF:000059">
    <property type="entry name" value="S-receptor-like serine/threonine-protein kinase"/>
    <property type="match status" value="1"/>
</dbReference>
<keyword evidence="10 18" id="KW-0067">ATP-binding</keyword>
<name>A0A8T2UN62_CERRI</name>
<dbReference type="EC" id="2.7.11.1" evidence="2"/>
<dbReference type="PANTHER" id="PTHR47989:SF24">
    <property type="entry name" value="CALCIUM_CALMODULIN-REGULATED RECEPTOR-LIKE KINASE 1 ISOFORM X1"/>
    <property type="match status" value="1"/>
</dbReference>
<protein>
    <recommendedName>
        <fullName evidence="2">non-specific serine/threonine protein kinase</fullName>
        <ecNumber evidence="2">2.7.11.1</ecNumber>
    </recommendedName>
</protein>
<evidence type="ECO:0000256" key="18">
    <source>
        <dbReference type="PROSITE-ProRule" id="PRU10141"/>
    </source>
</evidence>
<dbReference type="Gene3D" id="3.30.200.20">
    <property type="entry name" value="Phosphorylase Kinase, domain 1"/>
    <property type="match status" value="1"/>
</dbReference>
<dbReference type="PANTHER" id="PTHR47989">
    <property type="entry name" value="OS01G0750732 PROTEIN"/>
    <property type="match status" value="1"/>
</dbReference>
<dbReference type="AlphaFoldDB" id="A0A8T2UN62"/>
<keyword evidence="9" id="KW-0418">Kinase</keyword>
<evidence type="ECO:0000313" key="23">
    <source>
        <dbReference type="Proteomes" id="UP000825935"/>
    </source>
</evidence>
<dbReference type="Pfam" id="PF07714">
    <property type="entry name" value="PK_Tyr_Ser-Thr"/>
    <property type="match status" value="1"/>
</dbReference>
<dbReference type="PROSITE" id="PS00107">
    <property type="entry name" value="PROTEIN_KINASE_ATP"/>
    <property type="match status" value="1"/>
</dbReference>
<evidence type="ECO:0000256" key="11">
    <source>
        <dbReference type="ARBA" id="ARBA00022989"/>
    </source>
</evidence>
<keyword evidence="15" id="KW-0325">Glycoprotein</keyword>
<feature type="binding site" evidence="18">
    <location>
        <position position="150"/>
    </location>
    <ligand>
        <name>ATP</name>
        <dbReference type="ChEBI" id="CHEBI:30616"/>
    </ligand>
</feature>
<evidence type="ECO:0000256" key="16">
    <source>
        <dbReference type="ARBA" id="ARBA00047899"/>
    </source>
</evidence>
<accession>A0A8T2UN62</accession>
<dbReference type="InterPro" id="IPR000719">
    <property type="entry name" value="Prot_kinase_dom"/>
</dbReference>
<dbReference type="PROSITE" id="PS50011">
    <property type="entry name" value="PROTEIN_KINASE_DOM"/>
    <property type="match status" value="1"/>
</dbReference>
<evidence type="ECO:0000256" key="19">
    <source>
        <dbReference type="RuleBase" id="RU000304"/>
    </source>
</evidence>
<feature type="domain" description="Protein kinase" evidence="21">
    <location>
        <begin position="122"/>
        <end position="396"/>
    </location>
</feature>
<dbReference type="SMART" id="SM00220">
    <property type="entry name" value="S_TKc"/>
    <property type="match status" value="1"/>
</dbReference>
<dbReference type="GO" id="GO:0005524">
    <property type="term" value="F:ATP binding"/>
    <property type="evidence" value="ECO:0007669"/>
    <property type="project" value="UniProtKB-UniRule"/>
</dbReference>
<sequence length="429" mass="47868">MDKPHRKLSPGATVGITFAAIVGAIIIVTCVKILCRLLRSKNKKEDSHAEIRRSYSLPIRAHGIGVSMQSSDGVENNDHHFHLRLHNIAPFLIWSSRSNELKLSSETKVIEFTYKQLQRATKNFTTLIGKGAFGGVFKAVLSDESVVAVKVLSTNSKQGEKEFQNEVLLLGRLHHRNLLHLIGYCAERGHRLLVYEYMTNGSLDLWLHEKHDPALNWSQRVSVAQDVAKGIDYLHNGAIPPVIHRDIKSSNILLDSYMVARVADFGLSKEGNSGMPASGIKGTYGYVDPEYVSTNSLTYKSDVYSYGVLLFELIVGRGPKAGLLEYVETALVSKEKKQAWLEILDPRLGTDCNFAELWALIKIATKCITAEARKRPTMQEVVQAILRLGPRSESFMLDTIERASSIQKGASRDMGEIVITRTASYRERC</sequence>
<dbReference type="InterPro" id="IPR001245">
    <property type="entry name" value="Ser-Thr/Tyr_kinase_cat_dom"/>
</dbReference>
<evidence type="ECO:0000256" key="6">
    <source>
        <dbReference type="ARBA" id="ARBA00022692"/>
    </source>
</evidence>
<keyword evidence="7" id="KW-0732">Signal</keyword>
<comment type="catalytic activity">
    <reaction evidence="17">
        <text>L-seryl-[protein] + ATP = O-phospho-L-seryl-[protein] + ADP + H(+)</text>
        <dbReference type="Rhea" id="RHEA:17989"/>
        <dbReference type="Rhea" id="RHEA-COMP:9863"/>
        <dbReference type="Rhea" id="RHEA-COMP:11604"/>
        <dbReference type="ChEBI" id="CHEBI:15378"/>
        <dbReference type="ChEBI" id="CHEBI:29999"/>
        <dbReference type="ChEBI" id="CHEBI:30616"/>
        <dbReference type="ChEBI" id="CHEBI:83421"/>
        <dbReference type="ChEBI" id="CHEBI:456216"/>
        <dbReference type="EC" id="2.7.11.1"/>
    </reaction>
</comment>
<organism evidence="22 23">
    <name type="scientific">Ceratopteris richardii</name>
    <name type="common">Triangle waterfern</name>
    <dbReference type="NCBI Taxonomy" id="49495"/>
    <lineage>
        <taxon>Eukaryota</taxon>
        <taxon>Viridiplantae</taxon>
        <taxon>Streptophyta</taxon>
        <taxon>Embryophyta</taxon>
        <taxon>Tracheophyta</taxon>
        <taxon>Polypodiopsida</taxon>
        <taxon>Polypodiidae</taxon>
        <taxon>Polypodiales</taxon>
        <taxon>Pteridineae</taxon>
        <taxon>Pteridaceae</taxon>
        <taxon>Parkerioideae</taxon>
        <taxon>Ceratopteris</taxon>
    </lineage>
</organism>
<evidence type="ECO:0000259" key="21">
    <source>
        <dbReference type="PROSITE" id="PS50011"/>
    </source>
</evidence>
<keyword evidence="12 20" id="KW-0472">Membrane</keyword>
<dbReference type="OrthoDB" id="4062651at2759"/>
<dbReference type="EMBL" id="CM035411">
    <property type="protein sequence ID" value="KAH7435231.1"/>
    <property type="molecule type" value="Genomic_DNA"/>
</dbReference>
<dbReference type="EMBL" id="CM035411">
    <property type="protein sequence ID" value="KAH7435233.1"/>
    <property type="molecule type" value="Genomic_DNA"/>
</dbReference>
<keyword evidence="5" id="KW-0808">Transferase</keyword>
<evidence type="ECO:0000256" key="2">
    <source>
        <dbReference type="ARBA" id="ARBA00012513"/>
    </source>
</evidence>
<keyword evidence="13" id="KW-1015">Disulfide bond</keyword>
<dbReference type="InterPro" id="IPR008271">
    <property type="entry name" value="Ser/Thr_kinase_AS"/>
</dbReference>
<evidence type="ECO:0000256" key="12">
    <source>
        <dbReference type="ARBA" id="ARBA00023136"/>
    </source>
</evidence>
<evidence type="ECO:0000313" key="22">
    <source>
        <dbReference type="EMBL" id="KAH7435233.1"/>
    </source>
</evidence>
<dbReference type="PROSITE" id="PS00108">
    <property type="entry name" value="PROTEIN_KINASE_ST"/>
    <property type="match status" value="1"/>
</dbReference>
<proteinExistence type="inferred from homology"/>
<keyword evidence="11 20" id="KW-1133">Transmembrane helix</keyword>
<dbReference type="GO" id="GO:0016020">
    <property type="term" value="C:membrane"/>
    <property type="evidence" value="ECO:0007669"/>
    <property type="project" value="UniProtKB-SubCell"/>
</dbReference>
<comment type="catalytic activity">
    <reaction evidence="16">
        <text>L-threonyl-[protein] + ATP = O-phospho-L-threonyl-[protein] + ADP + H(+)</text>
        <dbReference type="Rhea" id="RHEA:46608"/>
        <dbReference type="Rhea" id="RHEA-COMP:11060"/>
        <dbReference type="Rhea" id="RHEA-COMP:11605"/>
        <dbReference type="ChEBI" id="CHEBI:15378"/>
        <dbReference type="ChEBI" id="CHEBI:30013"/>
        <dbReference type="ChEBI" id="CHEBI:30616"/>
        <dbReference type="ChEBI" id="CHEBI:61977"/>
        <dbReference type="ChEBI" id="CHEBI:456216"/>
        <dbReference type="EC" id="2.7.11.1"/>
    </reaction>
</comment>
<evidence type="ECO:0000256" key="9">
    <source>
        <dbReference type="ARBA" id="ARBA00022777"/>
    </source>
</evidence>
<dbReference type="GO" id="GO:0004674">
    <property type="term" value="F:protein serine/threonine kinase activity"/>
    <property type="evidence" value="ECO:0007669"/>
    <property type="project" value="UniProtKB-KW"/>
</dbReference>
<dbReference type="InterPro" id="IPR011009">
    <property type="entry name" value="Kinase-like_dom_sf"/>
</dbReference>
<reference evidence="22" key="1">
    <citation type="submission" date="2021-08" db="EMBL/GenBank/DDBJ databases">
        <title>WGS assembly of Ceratopteris richardii.</title>
        <authorList>
            <person name="Marchant D.B."/>
            <person name="Chen G."/>
            <person name="Jenkins J."/>
            <person name="Shu S."/>
            <person name="Leebens-Mack J."/>
            <person name="Grimwood J."/>
            <person name="Schmutz J."/>
            <person name="Soltis P."/>
            <person name="Soltis D."/>
            <person name="Chen Z.-H."/>
        </authorList>
    </citation>
    <scope>NUCLEOTIDE SEQUENCE</scope>
    <source>
        <strain evidence="22">Whitten #5841</strain>
        <tissue evidence="22">Leaf</tissue>
    </source>
</reference>
<dbReference type="Proteomes" id="UP000825935">
    <property type="component" value="Chromosome 6"/>
</dbReference>
<keyword evidence="8 18" id="KW-0547">Nucleotide-binding</keyword>
<dbReference type="InterPro" id="IPR017441">
    <property type="entry name" value="Protein_kinase_ATP_BS"/>
</dbReference>
<evidence type="ECO:0000256" key="3">
    <source>
        <dbReference type="ARBA" id="ARBA00022527"/>
    </source>
</evidence>
<evidence type="ECO:0000256" key="10">
    <source>
        <dbReference type="ARBA" id="ARBA00022840"/>
    </source>
</evidence>
<gene>
    <name evidence="22" type="ORF">KP509_06G055300</name>
</gene>
<evidence type="ECO:0000256" key="8">
    <source>
        <dbReference type="ARBA" id="ARBA00022741"/>
    </source>
</evidence>
<keyword evidence="6 20" id="KW-0812">Transmembrane</keyword>
<evidence type="ECO:0000256" key="15">
    <source>
        <dbReference type="ARBA" id="ARBA00023180"/>
    </source>
</evidence>
<evidence type="ECO:0000256" key="17">
    <source>
        <dbReference type="ARBA" id="ARBA00048679"/>
    </source>
</evidence>
<comment type="caution">
    <text evidence="22">The sequence shown here is derived from an EMBL/GenBank/DDBJ whole genome shotgun (WGS) entry which is preliminary data.</text>
</comment>
<evidence type="ECO:0000256" key="14">
    <source>
        <dbReference type="ARBA" id="ARBA00023170"/>
    </source>
</evidence>
<dbReference type="CDD" id="cd14066">
    <property type="entry name" value="STKc_IRAK"/>
    <property type="match status" value="1"/>
</dbReference>
<keyword evidence="14" id="KW-0675">Receptor</keyword>
<evidence type="ECO:0000256" key="1">
    <source>
        <dbReference type="ARBA" id="ARBA00004479"/>
    </source>
</evidence>
<evidence type="ECO:0000256" key="4">
    <source>
        <dbReference type="ARBA" id="ARBA00022536"/>
    </source>
</evidence>
<evidence type="ECO:0000256" key="13">
    <source>
        <dbReference type="ARBA" id="ARBA00023157"/>
    </source>
</evidence>
<evidence type="ECO:0000256" key="5">
    <source>
        <dbReference type="ARBA" id="ARBA00022679"/>
    </source>
</evidence>
<comment type="subcellular location">
    <subcellularLocation>
        <location evidence="1">Membrane</location>
        <topology evidence="1">Single-pass type I membrane protein</topology>
    </subcellularLocation>
</comment>